<dbReference type="Gene3D" id="1.10.10.60">
    <property type="entry name" value="Homeodomain-like"/>
    <property type="match status" value="1"/>
</dbReference>
<evidence type="ECO:0000313" key="6">
    <source>
        <dbReference type="Proteomes" id="UP000197587"/>
    </source>
</evidence>
<accession>A0A246BAM1</accession>
<dbReference type="GO" id="GO:0003700">
    <property type="term" value="F:DNA-binding transcription factor activity"/>
    <property type="evidence" value="ECO:0007669"/>
    <property type="project" value="InterPro"/>
</dbReference>
<evidence type="ECO:0000259" key="4">
    <source>
        <dbReference type="PROSITE" id="PS01124"/>
    </source>
</evidence>
<dbReference type="AlphaFoldDB" id="A0A246BAM1"/>
<reference evidence="5 6" key="1">
    <citation type="submission" date="2014-01" db="EMBL/GenBank/DDBJ databases">
        <authorList>
            <consortium name="Genome Consortium for Active Teaching"/>
            <person name="Sontag T.C."/>
            <person name="Newman J.D."/>
        </authorList>
    </citation>
    <scope>NUCLEOTIDE SEQUENCE [LARGE SCALE GENOMIC DNA]</scope>
    <source>
        <strain evidence="5 6">DSM 19056</strain>
    </source>
</reference>
<name>A0A246BAM1_9FLAO</name>
<evidence type="ECO:0000313" key="5">
    <source>
        <dbReference type="EMBL" id="OWK98738.1"/>
    </source>
</evidence>
<protein>
    <submittedName>
        <fullName evidence="5">AraC family transcriptional regulator</fullName>
    </submittedName>
</protein>
<dbReference type="PANTHER" id="PTHR43280:SF32">
    <property type="entry name" value="TRANSCRIPTIONAL REGULATORY PROTEIN"/>
    <property type="match status" value="1"/>
</dbReference>
<feature type="domain" description="HTH araC/xylS-type" evidence="4">
    <location>
        <begin position="168"/>
        <end position="266"/>
    </location>
</feature>
<dbReference type="Proteomes" id="UP000197587">
    <property type="component" value="Unassembled WGS sequence"/>
</dbReference>
<keyword evidence="6" id="KW-1185">Reference proteome</keyword>
<dbReference type="RefSeq" id="WP_031502864.1">
    <property type="nucleotide sequence ID" value="NZ_JASZ02000006.1"/>
</dbReference>
<proteinExistence type="predicted"/>
<dbReference type="PANTHER" id="PTHR43280">
    <property type="entry name" value="ARAC-FAMILY TRANSCRIPTIONAL REGULATOR"/>
    <property type="match status" value="1"/>
</dbReference>
<evidence type="ECO:0000256" key="1">
    <source>
        <dbReference type="ARBA" id="ARBA00023015"/>
    </source>
</evidence>
<dbReference type="InterPro" id="IPR009057">
    <property type="entry name" value="Homeodomain-like_sf"/>
</dbReference>
<dbReference type="EMBL" id="JASZ02000006">
    <property type="protein sequence ID" value="OWK98738.1"/>
    <property type="molecule type" value="Genomic_DNA"/>
</dbReference>
<reference evidence="5 6" key="2">
    <citation type="submission" date="2017-05" db="EMBL/GenBank/DDBJ databases">
        <title>Genome of Chryseobacterium haifense.</title>
        <authorList>
            <person name="Newman J.D."/>
        </authorList>
    </citation>
    <scope>NUCLEOTIDE SEQUENCE [LARGE SCALE GENOMIC DNA]</scope>
    <source>
        <strain evidence="5 6">DSM 19056</strain>
    </source>
</reference>
<evidence type="ECO:0000256" key="2">
    <source>
        <dbReference type="ARBA" id="ARBA00023125"/>
    </source>
</evidence>
<keyword evidence="2" id="KW-0238">DNA-binding</keyword>
<keyword evidence="1" id="KW-0805">Transcription regulation</keyword>
<sequence>MQDEKFSVQKYTNKDFETGKSDSLYHVFLFEGEGKISIDFVEYDFQGKTALFTSPYQNIQIFGKNTFEIQLLSFHGDFYCIEFHKKEVACNGLLFNNIYLFPHFSLNENTFNEISEYFLKINEINPSEEFSQAVLRSYLQLILAISSKVKSRFIQERDLIENDFKDLKHFQNLVEQHFLKEKSPSFYANLLHISPNTLSKKIKAEFNKTPSQIIQERVILEVKKQIHLTRKSMKEIASELNFEDEFYFSKYFKKHTGISPTQFREEAGISIVADLYK</sequence>
<dbReference type="Pfam" id="PF12833">
    <property type="entry name" value="HTH_18"/>
    <property type="match status" value="1"/>
</dbReference>
<organism evidence="5 6">
    <name type="scientific">Kaistella haifensis DSM 19056</name>
    <dbReference type="NCBI Taxonomy" id="1450526"/>
    <lineage>
        <taxon>Bacteria</taxon>
        <taxon>Pseudomonadati</taxon>
        <taxon>Bacteroidota</taxon>
        <taxon>Flavobacteriia</taxon>
        <taxon>Flavobacteriales</taxon>
        <taxon>Weeksellaceae</taxon>
        <taxon>Chryseobacterium group</taxon>
        <taxon>Kaistella</taxon>
    </lineage>
</organism>
<keyword evidence="3" id="KW-0804">Transcription</keyword>
<dbReference type="SUPFAM" id="SSF46689">
    <property type="entry name" value="Homeodomain-like"/>
    <property type="match status" value="1"/>
</dbReference>
<dbReference type="GO" id="GO:0043565">
    <property type="term" value="F:sequence-specific DNA binding"/>
    <property type="evidence" value="ECO:0007669"/>
    <property type="project" value="InterPro"/>
</dbReference>
<dbReference type="PROSITE" id="PS01124">
    <property type="entry name" value="HTH_ARAC_FAMILY_2"/>
    <property type="match status" value="1"/>
</dbReference>
<comment type="caution">
    <text evidence="5">The sequence shown here is derived from an EMBL/GenBank/DDBJ whole genome shotgun (WGS) entry which is preliminary data.</text>
</comment>
<evidence type="ECO:0000256" key="3">
    <source>
        <dbReference type="ARBA" id="ARBA00023163"/>
    </source>
</evidence>
<dbReference type="InterPro" id="IPR020449">
    <property type="entry name" value="Tscrpt_reg_AraC-type_HTH"/>
</dbReference>
<dbReference type="SMART" id="SM00342">
    <property type="entry name" value="HTH_ARAC"/>
    <property type="match status" value="1"/>
</dbReference>
<gene>
    <name evidence="5" type="ORF">AP75_04560</name>
</gene>
<dbReference type="InterPro" id="IPR018060">
    <property type="entry name" value="HTH_AraC"/>
</dbReference>
<dbReference type="PRINTS" id="PR00032">
    <property type="entry name" value="HTHARAC"/>
</dbReference>